<reference evidence="2 3" key="1">
    <citation type="submission" date="2024-02" db="EMBL/GenBank/DDBJ databases">
        <title>Chromosome-scale genome assembly of the rough periwinkle Littorina saxatilis.</title>
        <authorList>
            <person name="De Jode A."/>
            <person name="Faria R."/>
            <person name="Formenti G."/>
            <person name="Sims Y."/>
            <person name="Smith T.P."/>
            <person name="Tracey A."/>
            <person name="Wood J.M.D."/>
            <person name="Zagrodzka Z.B."/>
            <person name="Johannesson K."/>
            <person name="Butlin R.K."/>
            <person name="Leder E.H."/>
        </authorList>
    </citation>
    <scope>NUCLEOTIDE SEQUENCE [LARGE SCALE GENOMIC DNA]</scope>
    <source>
        <strain evidence="2">Snail1</strain>
        <tissue evidence="2">Muscle</tissue>
    </source>
</reference>
<feature type="compositionally biased region" description="Basic and acidic residues" evidence="1">
    <location>
        <begin position="157"/>
        <end position="182"/>
    </location>
</feature>
<sequence>MGKLQKSNKHKKLKFVDPFYHGERKERMHAGRNLDPKYTEQGISRSVKDLMRRTELAKEMKNMSRRKKKEVMDRRMLAENSTEGAERTMTEIPKFLQKKGETQHAFMRRVDATTLMTIKESQIEAGLKREADPLTDEKEEKSSKKKERLKLKKEAKKQKEKEKKEDRKDDFHQFKDKVEFGEVVHGPPSLSVRPKHAVKQDKPAVKSLLLYDIMKKNTSQNSDQGDKPPPKAKMAKSPKAVGKGTKRKLLSPLQQAKMDRERQDAIDLYRQMKKKTNASSLE</sequence>
<dbReference type="GO" id="GO:0005634">
    <property type="term" value="C:nucleus"/>
    <property type="evidence" value="ECO:0007669"/>
    <property type="project" value="TreeGrafter"/>
</dbReference>
<feature type="region of interest" description="Disordered" evidence="1">
    <location>
        <begin position="125"/>
        <end position="282"/>
    </location>
</feature>
<keyword evidence="3" id="KW-1185">Reference proteome</keyword>
<dbReference type="InterPro" id="IPR026680">
    <property type="entry name" value="CCDC137"/>
</dbReference>
<organism evidence="2 3">
    <name type="scientific">Littorina saxatilis</name>
    <dbReference type="NCBI Taxonomy" id="31220"/>
    <lineage>
        <taxon>Eukaryota</taxon>
        <taxon>Metazoa</taxon>
        <taxon>Spiralia</taxon>
        <taxon>Lophotrochozoa</taxon>
        <taxon>Mollusca</taxon>
        <taxon>Gastropoda</taxon>
        <taxon>Caenogastropoda</taxon>
        <taxon>Littorinimorpha</taxon>
        <taxon>Littorinoidea</taxon>
        <taxon>Littorinidae</taxon>
        <taxon>Littorina</taxon>
    </lineage>
</organism>
<accession>A0AAN9BUX4</accession>
<protein>
    <recommendedName>
        <fullName evidence="4">Coiled-coil domain-containing protein 137</fullName>
    </recommendedName>
</protein>
<name>A0AAN9BUX4_9CAEN</name>
<evidence type="ECO:0000256" key="1">
    <source>
        <dbReference type="SAM" id="MobiDB-lite"/>
    </source>
</evidence>
<dbReference type="Proteomes" id="UP001374579">
    <property type="component" value="Unassembled WGS sequence"/>
</dbReference>
<evidence type="ECO:0008006" key="4">
    <source>
        <dbReference type="Google" id="ProtNLM"/>
    </source>
</evidence>
<feature type="compositionally biased region" description="Basic residues" evidence="1">
    <location>
        <begin position="143"/>
        <end position="156"/>
    </location>
</feature>
<dbReference type="PANTHER" id="PTHR21838">
    <property type="entry name" value="COILED-COIL DOMAIN-CONTAINING PROTEIN 137"/>
    <property type="match status" value="1"/>
</dbReference>
<feature type="compositionally biased region" description="Basic and acidic residues" evidence="1">
    <location>
        <begin position="257"/>
        <end position="267"/>
    </location>
</feature>
<gene>
    <name evidence="2" type="ORF">V1264_011355</name>
</gene>
<evidence type="ECO:0000313" key="2">
    <source>
        <dbReference type="EMBL" id="KAK7111779.1"/>
    </source>
</evidence>
<dbReference type="PANTHER" id="PTHR21838:SF2">
    <property type="entry name" value="COILED-COIL DOMAIN-CONTAINING PROTEIN 137"/>
    <property type="match status" value="1"/>
</dbReference>
<dbReference type="EMBL" id="JBAMIC010000002">
    <property type="protein sequence ID" value="KAK7111779.1"/>
    <property type="molecule type" value="Genomic_DNA"/>
</dbReference>
<feature type="region of interest" description="Disordered" evidence="1">
    <location>
        <begin position="60"/>
        <end position="87"/>
    </location>
</feature>
<evidence type="ECO:0000313" key="3">
    <source>
        <dbReference type="Proteomes" id="UP001374579"/>
    </source>
</evidence>
<dbReference type="AlphaFoldDB" id="A0AAN9BUX4"/>
<comment type="caution">
    <text evidence="2">The sequence shown here is derived from an EMBL/GenBank/DDBJ whole genome shotgun (WGS) entry which is preliminary data.</text>
</comment>
<feature type="compositionally biased region" description="Basic and acidic residues" evidence="1">
    <location>
        <begin position="126"/>
        <end position="142"/>
    </location>
</feature>
<proteinExistence type="predicted"/>